<dbReference type="RefSeq" id="WP_066806794.1">
    <property type="nucleotide sequence ID" value="NZ_CP014206.1"/>
</dbReference>
<dbReference type="Proteomes" id="UP000055611">
    <property type="component" value="Chromosome"/>
</dbReference>
<evidence type="ECO:0000313" key="4">
    <source>
        <dbReference type="Proteomes" id="UP000055611"/>
    </source>
</evidence>
<dbReference type="AlphaFoldDB" id="A0A126QSA3"/>
<reference evidence="3 5" key="2">
    <citation type="submission" date="2019-03" db="EMBL/GenBank/DDBJ databases">
        <title>Genomic Encyclopedia of Type Strains, Phase IV (KMG-IV): sequencing the most valuable type-strain genomes for metagenomic binning, comparative biology and taxonomic classification.</title>
        <authorList>
            <person name="Goeker M."/>
        </authorList>
    </citation>
    <scope>NUCLEOTIDE SEQUENCE [LARGE SCALE GENOMIC DNA]</scope>
    <source>
        <strain evidence="3 5">DSM 101483</strain>
    </source>
</reference>
<evidence type="ECO:0000313" key="3">
    <source>
        <dbReference type="EMBL" id="TDT82075.1"/>
    </source>
</evidence>
<dbReference type="Pfam" id="PF10087">
    <property type="entry name" value="DUF2325"/>
    <property type="match status" value="1"/>
</dbReference>
<name>A0A126QSA3_9BACT</name>
<protein>
    <submittedName>
        <fullName evidence="3">Uncharacterized protein DUF2325</fullName>
    </submittedName>
</protein>
<dbReference type="EMBL" id="CP014206">
    <property type="protein sequence ID" value="AMK12824.1"/>
    <property type="molecule type" value="Genomic_DNA"/>
</dbReference>
<sequence>MCAALIGGMDRLKQEYVTEAKRNGIKLKHFTGKERKISKALGEVDFVVMFTNKVSHKARKDVLDALRGKDVPVYMHHSCGVSTLRRQLDEVVG</sequence>
<evidence type="ECO:0000313" key="5">
    <source>
        <dbReference type="Proteomes" id="UP000295506"/>
    </source>
</evidence>
<evidence type="ECO:0000313" key="2">
    <source>
        <dbReference type="EMBL" id="AMK12824.1"/>
    </source>
</evidence>
<accession>A0A126QSA3</accession>
<dbReference type="EMBL" id="SOBK01000017">
    <property type="protein sequence ID" value="TDT82075.1"/>
    <property type="molecule type" value="Genomic_DNA"/>
</dbReference>
<dbReference type="OrthoDB" id="5396775at2"/>
<keyword evidence="4" id="KW-1185">Reference proteome</keyword>
<dbReference type="KEGG" id="dej:AWY79_17800"/>
<gene>
    <name evidence="2" type="ORF">AWY79_17800</name>
    <name evidence="3" type="ORF">EDC59_11754</name>
</gene>
<comment type="similarity">
    <text evidence="1">Belongs to the UPF0751 family.</text>
</comment>
<dbReference type="Proteomes" id="UP000295506">
    <property type="component" value="Unassembled WGS sequence"/>
</dbReference>
<dbReference type="InterPro" id="IPR016772">
    <property type="entry name" value="UCP020408"/>
</dbReference>
<proteinExistence type="inferred from homology"/>
<evidence type="ECO:0000256" key="1">
    <source>
        <dbReference type="ARBA" id="ARBA00007189"/>
    </source>
</evidence>
<organism evidence="3 5">
    <name type="scientific">Pseudodesulfovibrio indicus</name>
    <dbReference type="NCBI Taxonomy" id="1716143"/>
    <lineage>
        <taxon>Bacteria</taxon>
        <taxon>Pseudomonadati</taxon>
        <taxon>Thermodesulfobacteriota</taxon>
        <taxon>Desulfovibrionia</taxon>
        <taxon>Desulfovibrionales</taxon>
        <taxon>Desulfovibrionaceae</taxon>
    </lineage>
</organism>
<reference evidence="2 4" key="1">
    <citation type="journal article" date="2016" name="Front. Microbiol.">
        <title>Genome Sequence of the Piezophilic, Mesophilic Sulfate-Reducing Bacterium Desulfovibrio indicus J2T.</title>
        <authorList>
            <person name="Cao J."/>
            <person name="Maignien L."/>
            <person name="Shao Z."/>
            <person name="Alain K."/>
            <person name="Jebbar M."/>
        </authorList>
    </citation>
    <scope>NUCLEOTIDE SEQUENCE [LARGE SCALE GENOMIC DNA]</scope>
    <source>
        <strain evidence="2 4">J2</strain>
    </source>
</reference>